<dbReference type="FunFam" id="3.30.70.250:FF:000001">
    <property type="entry name" value="Malonyl CoA-acyl carrier protein transacylase"/>
    <property type="match status" value="1"/>
</dbReference>
<keyword evidence="3 6" id="KW-0808">Transferase</keyword>
<evidence type="ECO:0000256" key="1">
    <source>
        <dbReference type="ARBA" id="ARBA00013258"/>
    </source>
</evidence>
<dbReference type="SUPFAM" id="SSF52151">
    <property type="entry name" value="FabD/lysophospholipase-like"/>
    <property type="match status" value="1"/>
</dbReference>
<dbReference type="GO" id="GO:0004314">
    <property type="term" value="F:[acyl-carrier-protein] S-malonyltransferase activity"/>
    <property type="evidence" value="ECO:0007669"/>
    <property type="project" value="UniProtKB-EC"/>
</dbReference>
<feature type="active site" evidence="7">
    <location>
        <position position="95"/>
    </location>
</feature>
<evidence type="ECO:0000313" key="10">
    <source>
        <dbReference type="Proteomes" id="UP001142610"/>
    </source>
</evidence>
<gene>
    <name evidence="9" type="primary">fabD</name>
    <name evidence="9" type="ORF">NOG11_06210</name>
</gene>
<protein>
    <recommendedName>
        <fullName evidence="2 6">Malonyl CoA-acyl carrier protein transacylase</fullName>
        <ecNumber evidence="1 6">2.3.1.39</ecNumber>
    </recommendedName>
</protein>
<evidence type="ECO:0000256" key="7">
    <source>
        <dbReference type="PIRSR" id="PIRSR000446-1"/>
    </source>
</evidence>
<dbReference type="RefSeq" id="WP_256618842.1">
    <property type="nucleotide sequence ID" value="NZ_JANIBC010000003.1"/>
</dbReference>
<dbReference type="SMART" id="SM00827">
    <property type="entry name" value="PKS_AT"/>
    <property type="match status" value="1"/>
</dbReference>
<feature type="active site" evidence="7">
    <location>
        <position position="200"/>
    </location>
</feature>
<dbReference type="GO" id="GO:0005829">
    <property type="term" value="C:cytosol"/>
    <property type="evidence" value="ECO:0007669"/>
    <property type="project" value="TreeGrafter"/>
</dbReference>
<name>A0A9X2RIH7_9PROT</name>
<dbReference type="PANTHER" id="PTHR42681:SF1">
    <property type="entry name" value="MALONYL-COA-ACYL CARRIER PROTEIN TRANSACYLASE, MITOCHONDRIAL"/>
    <property type="match status" value="1"/>
</dbReference>
<dbReference type="InterPro" id="IPR004410">
    <property type="entry name" value="Malonyl_CoA-ACP_transAc_FabD"/>
</dbReference>
<evidence type="ECO:0000256" key="3">
    <source>
        <dbReference type="ARBA" id="ARBA00022679"/>
    </source>
</evidence>
<evidence type="ECO:0000256" key="4">
    <source>
        <dbReference type="ARBA" id="ARBA00023315"/>
    </source>
</evidence>
<dbReference type="InterPro" id="IPR014043">
    <property type="entry name" value="Acyl_transferase_dom"/>
</dbReference>
<keyword evidence="4 6" id="KW-0012">Acyltransferase</keyword>
<evidence type="ECO:0000256" key="6">
    <source>
        <dbReference type="PIRNR" id="PIRNR000446"/>
    </source>
</evidence>
<sequence length="312" mass="32467">MPHLALIFPGQGSQKIGMGQDLAENFAVARQVFEEVDEALSQKLSALMWEGEQAELTLTANAQPALMACSVAAFRVAEEEAGLSLDQVAGLAGHSLGEYSAHACAGSFDLSTAAKLLRTRGDAMQSAMPVGEGAMAAILGLSLEEVESLAEETGVEVANDNCPGQVVISGDAASISEACAKAKDKGAKRALPLDVSAAFHSRGMMPAQERMAEALAEASISAPARPVVANIDASLVTQPDEVRRTLTEQVSGRVRWQDCCEKLSSEGAHTFVELGAGKVLSGLVKKILPEARTTNAGVAKDFTSLSEIVSGN</sequence>
<dbReference type="InterPro" id="IPR016035">
    <property type="entry name" value="Acyl_Trfase/lysoPLipase"/>
</dbReference>
<dbReference type="NCBIfam" id="TIGR00128">
    <property type="entry name" value="fabD"/>
    <property type="match status" value="1"/>
</dbReference>
<dbReference type="GO" id="GO:0006633">
    <property type="term" value="P:fatty acid biosynthetic process"/>
    <property type="evidence" value="ECO:0007669"/>
    <property type="project" value="TreeGrafter"/>
</dbReference>
<dbReference type="PIRSF" id="PIRSF000446">
    <property type="entry name" value="Mct"/>
    <property type="match status" value="1"/>
</dbReference>
<dbReference type="AlphaFoldDB" id="A0A9X2RIH7"/>
<evidence type="ECO:0000313" key="9">
    <source>
        <dbReference type="EMBL" id="MCQ8184981.1"/>
    </source>
</evidence>
<dbReference type="EMBL" id="JANIBC010000003">
    <property type="protein sequence ID" value="MCQ8184981.1"/>
    <property type="molecule type" value="Genomic_DNA"/>
</dbReference>
<evidence type="ECO:0000256" key="2">
    <source>
        <dbReference type="ARBA" id="ARBA00018953"/>
    </source>
</evidence>
<keyword evidence="10" id="KW-1185">Reference proteome</keyword>
<feature type="domain" description="Malonyl-CoA:ACP transacylase (MAT)" evidence="8">
    <location>
        <begin position="7"/>
        <end position="302"/>
    </location>
</feature>
<comment type="caution">
    <text evidence="9">The sequence shown here is derived from an EMBL/GenBank/DDBJ whole genome shotgun (WGS) entry which is preliminary data.</text>
</comment>
<dbReference type="PANTHER" id="PTHR42681">
    <property type="entry name" value="MALONYL-COA-ACYL CARRIER PROTEIN TRANSACYLASE, MITOCHONDRIAL"/>
    <property type="match status" value="1"/>
</dbReference>
<dbReference type="Proteomes" id="UP001142610">
    <property type="component" value="Unassembled WGS sequence"/>
</dbReference>
<dbReference type="SUPFAM" id="SSF55048">
    <property type="entry name" value="Probable ACP-binding domain of malonyl-CoA ACP transacylase"/>
    <property type="match status" value="1"/>
</dbReference>
<dbReference type="Pfam" id="PF00698">
    <property type="entry name" value="Acyl_transf_1"/>
    <property type="match status" value="1"/>
</dbReference>
<comment type="catalytic activity">
    <reaction evidence="5 6">
        <text>holo-[ACP] + malonyl-CoA = malonyl-[ACP] + CoA</text>
        <dbReference type="Rhea" id="RHEA:41792"/>
        <dbReference type="Rhea" id="RHEA-COMP:9623"/>
        <dbReference type="Rhea" id="RHEA-COMP:9685"/>
        <dbReference type="ChEBI" id="CHEBI:57287"/>
        <dbReference type="ChEBI" id="CHEBI:57384"/>
        <dbReference type="ChEBI" id="CHEBI:64479"/>
        <dbReference type="ChEBI" id="CHEBI:78449"/>
        <dbReference type="EC" id="2.3.1.39"/>
    </reaction>
</comment>
<evidence type="ECO:0000256" key="5">
    <source>
        <dbReference type="ARBA" id="ARBA00048462"/>
    </source>
</evidence>
<comment type="similarity">
    <text evidence="6">Belongs to the fabD family.</text>
</comment>
<dbReference type="InterPro" id="IPR024925">
    <property type="entry name" value="Malonyl_CoA-ACP_transAc"/>
</dbReference>
<dbReference type="InterPro" id="IPR001227">
    <property type="entry name" value="Ac_transferase_dom_sf"/>
</dbReference>
<dbReference type="Gene3D" id="3.30.70.250">
    <property type="entry name" value="Malonyl-CoA ACP transacylase, ACP-binding"/>
    <property type="match status" value="1"/>
</dbReference>
<dbReference type="InterPro" id="IPR050858">
    <property type="entry name" value="Mal-CoA-ACP_Trans/PKS_FabD"/>
</dbReference>
<accession>A0A9X2RIH7</accession>
<evidence type="ECO:0000259" key="8">
    <source>
        <dbReference type="SMART" id="SM00827"/>
    </source>
</evidence>
<dbReference type="EC" id="2.3.1.39" evidence="1 6"/>
<dbReference type="InterPro" id="IPR016036">
    <property type="entry name" value="Malonyl_transacylase_ACP-bd"/>
</dbReference>
<reference evidence="9" key="1">
    <citation type="submission" date="2022-07" db="EMBL/GenBank/DDBJ databases">
        <title>Parvularcula maris sp. nov., an algicidal bacterium isolated from seawater.</title>
        <authorList>
            <person name="Li F."/>
        </authorList>
    </citation>
    <scope>NUCLEOTIDE SEQUENCE</scope>
    <source>
        <strain evidence="9">BGMRC 0090</strain>
    </source>
</reference>
<organism evidence="9 10">
    <name type="scientific">Parvularcula maris</name>
    <dbReference type="NCBI Taxonomy" id="2965077"/>
    <lineage>
        <taxon>Bacteria</taxon>
        <taxon>Pseudomonadati</taxon>
        <taxon>Pseudomonadota</taxon>
        <taxon>Alphaproteobacteria</taxon>
        <taxon>Parvularculales</taxon>
        <taxon>Parvularculaceae</taxon>
        <taxon>Parvularcula</taxon>
    </lineage>
</organism>
<proteinExistence type="inferred from homology"/>
<dbReference type="Gene3D" id="3.40.366.10">
    <property type="entry name" value="Malonyl-Coenzyme A Acyl Carrier Protein, domain 2"/>
    <property type="match status" value="1"/>
</dbReference>